<comment type="caution">
    <text evidence="3">The sequence shown here is derived from an EMBL/GenBank/DDBJ whole genome shotgun (WGS) entry which is preliminary data.</text>
</comment>
<dbReference type="SUPFAM" id="SSF102405">
    <property type="entry name" value="MCP/YpsA-like"/>
    <property type="match status" value="1"/>
</dbReference>
<dbReference type="EMBL" id="AZFY01000096">
    <property type="protein sequence ID" value="KRM07500.1"/>
    <property type="molecule type" value="Genomic_DNA"/>
</dbReference>
<organism evidence="3 4">
    <name type="scientific">Lentilactobacillus farraginis DSM 18382 = JCM 14108</name>
    <dbReference type="NCBI Taxonomy" id="1423743"/>
    <lineage>
        <taxon>Bacteria</taxon>
        <taxon>Bacillati</taxon>
        <taxon>Bacillota</taxon>
        <taxon>Bacilli</taxon>
        <taxon>Lactobacillales</taxon>
        <taxon>Lactobacillaceae</taxon>
        <taxon>Lentilactobacillus</taxon>
    </lineage>
</organism>
<sequence>METKMLLRDFLLRIHLCSGIGIVGKSKLYSWLQLQAAGRFKLPTVDTLIKIANIRGENVTRFSSSYIQLMTYPEQVNERVAGEKWLCICDQAYPIQLREAYAPPLVIFYRGELPLLNQPMLGVVGAREATNYSTAVLRQLLVGPVINKLTIVSGLAKGVDTLAHQCAIANHGRTIAVIGTGLDLSYPRVNDALQTEIGQSHLLLSEYPNGSHGYRSHFPERNRIIAGLVASVLVTEAKHHSGSLITANLALQNNRNVLAVPGQINQPLSVGTNELVAAGAKPILTPEDILEEYI</sequence>
<evidence type="ECO:0000313" key="3">
    <source>
        <dbReference type="EMBL" id="KRM07500.1"/>
    </source>
</evidence>
<dbReference type="NCBIfam" id="TIGR00732">
    <property type="entry name" value="dprA"/>
    <property type="match status" value="1"/>
</dbReference>
<accession>A0A0R1VZX0</accession>
<name>A0A0R1VZX0_9LACO</name>
<dbReference type="PATRIC" id="fig|1423743.5.peg.471"/>
<dbReference type="GO" id="GO:0009294">
    <property type="term" value="P:DNA-mediated transformation"/>
    <property type="evidence" value="ECO:0007669"/>
    <property type="project" value="InterPro"/>
</dbReference>
<dbReference type="Pfam" id="PF02481">
    <property type="entry name" value="DNA_processg_A"/>
    <property type="match status" value="1"/>
</dbReference>
<evidence type="ECO:0000256" key="1">
    <source>
        <dbReference type="ARBA" id="ARBA00006525"/>
    </source>
</evidence>
<dbReference type="AlphaFoldDB" id="A0A0R1VZX0"/>
<feature type="domain" description="Smf/DprA SLOG" evidence="2">
    <location>
        <begin position="85"/>
        <end position="293"/>
    </location>
</feature>
<gene>
    <name evidence="3" type="ORF">FD41_GL000458</name>
</gene>
<reference evidence="3 4" key="1">
    <citation type="journal article" date="2015" name="Genome Announc.">
        <title>Expanding the biotechnology potential of lactobacilli through comparative genomics of 213 strains and associated genera.</title>
        <authorList>
            <person name="Sun Z."/>
            <person name="Harris H.M."/>
            <person name="McCann A."/>
            <person name="Guo C."/>
            <person name="Argimon S."/>
            <person name="Zhang W."/>
            <person name="Yang X."/>
            <person name="Jeffery I.B."/>
            <person name="Cooney J.C."/>
            <person name="Kagawa T.F."/>
            <person name="Liu W."/>
            <person name="Song Y."/>
            <person name="Salvetti E."/>
            <person name="Wrobel A."/>
            <person name="Rasinkangas P."/>
            <person name="Parkhill J."/>
            <person name="Rea M.C."/>
            <person name="O'Sullivan O."/>
            <person name="Ritari J."/>
            <person name="Douillard F.P."/>
            <person name="Paul Ross R."/>
            <person name="Yang R."/>
            <person name="Briner A.E."/>
            <person name="Felis G.E."/>
            <person name="de Vos W.M."/>
            <person name="Barrangou R."/>
            <person name="Klaenhammer T.R."/>
            <person name="Caufield P.W."/>
            <person name="Cui Y."/>
            <person name="Zhang H."/>
            <person name="O'Toole P.W."/>
        </authorList>
    </citation>
    <scope>NUCLEOTIDE SEQUENCE [LARGE SCALE GENOMIC DNA]</scope>
    <source>
        <strain evidence="3 4">DSM 18382</strain>
    </source>
</reference>
<keyword evidence="4" id="KW-1185">Reference proteome</keyword>
<evidence type="ECO:0000313" key="4">
    <source>
        <dbReference type="Proteomes" id="UP000051966"/>
    </source>
</evidence>
<comment type="similarity">
    <text evidence="1">Belongs to the DprA/Smf family.</text>
</comment>
<dbReference type="InterPro" id="IPR003488">
    <property type="entry name" value="DprA"/>
</dbReference>
<protein>
    <submittedName>
        <fullName evidence="3">DNA protecting protein DprA</fullName>
    </submittedName>
</protein>
<dbReference type="InterPro" id="IPR057666">
    <property type="entry name" value="DrpA_SLOG"/>
</dbReference>
<dbReference type="PANTHER" id="PTHR43022:SF1">
    <property type="entry name" value="PROTEIN SMF"/>
    <property type="match status" value="1"/>
</dbReference>
<dbReference type="Gene3D" id="3.40.50.450">
    <property type="match status" value="1"/>
</dbReference>
<dbReference type="Proteomes" id="UP000051966">
    <property type="component" value="Unassembled WGS sequence"/>
</dbReference>
<evidence type="ECO:0000259" key="2">
    <source>
        <dbReference type="Pfam" id="PF02481"/>
    </source>
</evidence>
<proteinExistence type="inferred from homology"/>
<dbReference type="PANTHER" id="PTHR43022">
    <property type="entry name" value="PROTEIN SMF"/>
    <property type="match status" value="1"/>
</dbReference>